<dbReference type="OrthoDB" id="9770347at2"/>
<feature type="transmembrane region" description="Helical" evidence="7">
    <location>
        <begin position="217"/>
        <end position="236"/>
    </location>
</feature>
<evidence type="ECO:0000256" key="3">
    <source>
        <dbReference type="ARBA" id="ARBA00022475"/>
    </source>
</evidence>
<comment type="caution">
    <text evidence="8">The sequence shown here is derived from an EMBL/GenBank/DDBJ whole genome shotgun (WGS) entry which is preliminary data.</text>
</comment>
<feature type="transmembrane region" description="Helical" evidence="7">
    <location>
        <begin position="44"/>
        <end position="70"/>
    </location>
</feature>
<feature type="transmembrane region" description="Helical" evidence="7">
    <location>
        <begin position="385"/>
        <end position="402"/>
    </location>
</feature>
<keyword evidence="3" id="KW-1003">Cell membrane</keyword>
<keyword evidence="5 7" id="KW-1133">Transmembrane helix</keyword>
<organism evidence="8 9">
    <name type="scientific">Phocaeicola massiliensis B84634 = Timone 84634 = DSM 17679 = JCM 13223</name>
    <dbReference type="NCBI Taxonomy" id="1121098"/>
    <lineage>
        <taxon>Bacteria</taxon>
        <taxon>Pseudomonadati</taxon>
        <taxon>Bacteroidota</taxon>
        <taxon>Bacteroidia</taxon>
        <taxon>Bacteroidales</taxon>
        <taxon>Bacteroidaceae</taxon>
        <taxon>Phocaeicola</taxon>
    </lineage>
</organism>
<feature type="transmembrane region" description="Helical" evidence="7">
    <location>
        <begin position="293"/>
        <end position="313"/>
    </location>
</feature>
<evidence type="ECO:0000256" key="2">
    <source>
        <dbReference type="ARBA" id="ARBA00007430"/>
    </source>
</evidence>
<evidence type="ECO:0000313" key="9">
    <source>
        <dbReference type="Proteomes" id="UP000017831"/>
    </source>
</evidence>
<feature type="transmembrane region" description="Helical" evidence="7">
    <location>
        <begin position="149"/>
        <end position="173"/>
    </location>
</feature>
<sequence>MTEQSLKDKTAKGLFWGGLSNGMQQLLNLIFGIALARILDAEDYGMIGMLSIFSLIASTLQESGFTAALANKKNISHEDYNAVFWFSLFTSGLLYILLFFLSPYIAEFYHTPALIPLARYTFLGFFIASLGIAHNAYLFRNLKVKQKAFIQLTGLILSNITGVTLALCGMAYWGIATQGLVYVTSNTILFWRYSGWKPTLHISFKPLKSMINFSCKILITNIFSNINNNMLTVILGRFYSQEEVGYFNQANKWTSMGYSTILGTINGIAQPVLRNVSEDTERQCRVFRKMLRFTAFISFPALFGLSLIAPELITITITDKWNESAIIMQILCIGSAFLPIQNLYSNLVISKGKSDIFMWNTIFLGIIQIATALLCYPYGIRTMIFAYISINISWLFVWHYFIWKEIHLTLWDALKDVVPFGVIAVSCMGAAYFLTRSIDNLYLILTAKIAIAAGLYIIIMQLSKSATFKEVINYLSKKK</sequence>
<evidence type="ECO:0000313" key="8">
    <source>
        <dbReference type="EMBL" id="EOA52666.1"/>
    </source>
</evidence>
<feature type="transmembrane region" description="Helical" evidence="7">
    <location>
        <begin position="179"/>
        <end position="196"/>
    </location>
</feature>
<dbReference type="AlphaFoldDB" id="U6RAA3"/>
<dbReference type="GO" id="GO:0005886">
    <property type="term" value="C:plasma membrane"/>
    <property type="evidence" value="ECO:0007669"/>
    <property type="project" value="UniProtKB-SubCell"/>
</dbReference>
<feature type="transmembrane region" description="Helical" evidence="7">
    <location>
        <begin position="14"/>
        <end position="38"/>
    </location>
</feature>
<name>U6RAA3_9BACT</name>
<evidence type="ECO:0000256" key="7">
    <source>
        <dbReference type="SAM" id="Phobius"/>
    </source>
</evidence>
<dbReference type="STRING" id="1121098.HMPREF1534_03317"/>
<protein>
    <submittedName>
        <fullName evidence="8">Uncharacterized protein</fullName>
    </submittedName>
</protein>
<dbReference type="HOGENOM" id="CLU_026911_5_2_10"/>
<dbReference type="GeneID" id="60060831"/>
<feature type="transmembrane region" description="Helical" evidence="7">
    <location>
        <begin position="441"/>
        <end position="459"/>
    </location>
</feature>
<keyword evidence="4 7" id="KW-0812">Transmembrane</keyword>
<evidence type="ECO:0000256" key="4">
    <source>
        <dbReference type="ARBA" id="ARBA00022692"/>
    </source>
</evidence>
<evidence type="ECO:0000256" key="6">
    <source>
        <dbReference type="ARBA" id="ARBA00023136"/>
    </source>
</evidence>
<feature type="transmembrane region" description="Helical" evidence="7">
    <location>
        <begin position="256"/>
        <end position="273"/>
    </location>
</feature>
<comment type="subcellular location">
    <subcellularLocation>
        <location evidence="1">Cell membrane</location>
        <topology evidence="1">Multi-pass membrane protein</topology>
    </subcellularLocation>
</comment>
<dbReference type="eggNOG" id="COG2244">
    <property type="taxonomic scope" value="Bacteria"/>
</dbReference>
<gene>
    <name evidence="8" type="ORF">HMPREF1534_03317</name>
</gene>
<evidence type="ECO:0000256" key="5">
    <source>
        <dbReference type="ARBA" id="ARBA00022989"/>
    </source>
</evidence>
<dbReference type="PATRIC" id="fig|1121098.3.peg.3364"/>
<comment type="similarity">
    <text evidence="2">Belongs to the polysaccharide synthase family.</text>
</comment>
<accession>U6RAA3</accession>
<dbReference type="InterPro" id="IPR050833">
    <property type="entry name" value="Poly_Biosynth_Transport"/>
</dbReference>
<keyword evidence="9" id="KW-1185">Reference proteome</keyword>
<dbReference type="EMBL" id="AQHY01000039">
    <property type="protein sequence ID" value="EOA52666.1"/>
    <property type="molecule type" value="Genomic_DNA"/>
</dbReference>
<keyword evidence="6 7" id="KW-0472">Membrane</keyword>
<feature type="transmembrane region" description="Helical" evidence="7">
    <location>
        <begin position="356"/>
        <end position="379"/>
    </location>
</feature>
<feature type="transmembrane region" description="Helical" evidence="7">
    <location>
        <begin position="414"/>
        <end position="435"/>
    </location>
</feature>
<dbReference type="RefSeq" id="WP_005943832.1">
    <property type="nucleotide sequence ID" value="NZ_KB890331.1"/>
</dbReference>
<evidence type="ECO:0000256" key="1">
    <source>
        <dbReference type="ARBA" id="ARBA00004651"/>
    </source>
</evidence>
<reference evidence="8 9" key="1">
    <citation type="submission" date="2013-04" db="EMBL/GenBank/DDBJ databases">
        <title>The Genome Sequence of Bacteroides massiliensis DSM 17679.</title>
        <authorList>
            <consortium name="The Broad Institute Genomics Platform"/>
            <person name="Earl A."/>
            <person name="Ward D."/>
            <person name="Feldgarden M."/>
            <person name="Gevers D."/>
            <person name="Martens E."/>
            <person name="Fenner L."/>
            <person name="Roux V."/>
            <person name="Mallet M.N."/>
            <person name="Raoult D."/>
            <person name="Walker B."/>
            <person name="Young S."/>
            <person name="Zeng Q."/>
            <person name="Gargeya S."/>
            <person name="Fitzgerald M."/>
            <person name="Haas B."/>
            <person name="Abouelleil A."/>
            <person name="Allen A.W."/>
            <person name="Alvarado L."/>
            <person name="Arachchi H.M."/>
            <person name="Berlin A.M."/>
            <person name="Chapman S.B."/>
            <person name="Gainer-Dewar J."/>
            <person name="Goldberg J."/>
            <person name="Griggs A."/>
            <person name="Gujja S."/>
            <person name="Hansen M."/>
            <person name="Howarth C."/>
            <person name="Imamovic A."/>
            <person name="Ireland A."/>
            <person name="Larimer J."/>
            <person name="McCowan C."/>
            <person name="Murphy C."/>
            <person name="Pearson M."/>
            <person name="Poon T.W."/>
            <person name="Priest M."/>
            <person name="Roberts A."/>
            <person name="Saif S."/>
            <person name="Shea T."/>
            <person name="Sisk P."/>
            <person name="Sykes S."/>
            <person name="Wortman J."/>
            <person name="Nusbaum C."/>
            <person name="Birren B."/>
        </authorList>
    </citation>
    <scope>NUCLEOTIDE SEQUENCE [LARGE SCALE GENOMIC DNA]</scope>
    <source>
        <strain evidence="9">B84634 / Timone 84634 / DSM 17679 / JCM 13223</strain>
    </source>
</reference>
<feature type="transmembrane region" description="Helical" evidence="7">
    <location>
        <begin position="82"/>
        <end position="105"/>
    </location>
</feature>
<dbReference type="CDD" id="cd13127">
    <property type="entry name" value="MATE_tuaB_like"/>
    <property type="match status" value="1"/>
</dbReference>
<dbReference type="Proteomes" id="UP000017831">
    <property type="component" value="Unassembled WGS sequence"/>
</dbReference>
<dbReference type="PANTHER" id="PTHR30250:SF10">
    <property type="entry name" value="LIPOPOLYSACCHARIDE BIOSYNTHESIS PROTEIN WZXC"/>
    <property type="match status" value="1"/>
</dbReference>
<proteinExistence type="inferred from homology"/>
<feature type="transmembrane region" description="Helical" evidence="7">
    <location>
        <begin position="117"/>
        <end position="137"/>
    </location>
</feature>
<dbReference type="PANTHER" id="PTHR30250">
    <property type="entry name" value="PST FAMILY PREDICTED COLANIC ACID TRANSPORTER"/>
    <property type="match status" value="1"/>
</dbReference>
<dbReference type="Pfam" id="PF13440">
    <property type="entry name" value="Polysacc_synt_3"/>
    <property type="match status" value="1"/>
</dbReference>